<proteinExistence type="predicted"/>
<dbReference type="EMBL" id="UYJE01006843">
    <property type="protein sequence ID" value="VDI49572.1"/>
    <property type="molecule type" value="Genomic_DNA"/>
</dbReference>
<dbReference type="OrthoDB" id="7387685at2759"/>
<name>A0A8B6FJI7_MYTGA</name>
<accession>A0A8B6FJI7</accession>
<comment type="caution">
    <text evidence="6">The sequence shown here is derived from an EMBL/GenBank/DDBJ whole genome shotgun (WGS) entry which is preliminary data.</text>
</comment>
<dbReference type="PANTHER" id="PTHR40388">
    <property type="entry name" value="BRYOPORIN"/>
    <property type="match status" value="1"/>
</dbReference>
<evidence type="ECO:0000256" key="5">
    <source>
        <dbReference type="ARBA" id="ARBA00023331"/>
    </source>
</evidence>
<dbReference type="GO" id="GO:0044218">
    <property type="term" value="C:other organism cell membrane"/>
    <property type="evidence" value="ECO:0007669"/>
    <property type="project" value="UniProtKB-KW"/>
</dbReference>
<comment type="subcellular location">
    <subcellularLocation>
        <location evidence="2">Nematocyst</location>
    </subcellularLocation>
    <subcellularLocation>
        <location evidence="1">Target cell membrane</location>
    </subcellularLocation>
</comment>
<keyword evidence="5" id="KW-0166">Nematocyst</keyword>
<dbReference type="Proteomes" id="UP000596742">
    <property type="component" value="Unassembled WGS sequence"/>
</dbReference>
<evidence type="ECO:0000313" key="7">
    <source>
        <dbReference type="Proteomes" id="UP000596742"/>
    </source>
</evidence>
<dbReference type="PANTHER" id="PTHR40388:SF1">
    <property type="entry name" value="BRYOPORIN"/>
    <property type="match status" value="1"/>
</dbReference>
<dbReference type="SUPFAM" id="SSF63724">
    <property type="entry name" value="Cytolysin/lectin"/>
    <property type="match status" value="1"/>
</dbReference>
<dbReference type="InterPro" id="IPR015926">
    <property type="entry name" value="Cytolysin/lectin"/>
</dbReference>
<gene>
    <name evidence="6" type="ORF">MGAL_10B045720</name>
</gene>
<evidence type="ECO:0000256" key="2">
    <source>
        <dbReference type="ARBA" id="ARBA00004532"/>
    </source>
</evidence>
<keyword evidence="7" id="KW-1185">Reference proteome</keyword>
<keyword evidence="4" id="KW-1053">Target membrane</keyword>
<evidence type="ECO:0000256" key="3">
    <source>
        <dbReference type="ARBA" id="ARBA00022537"/>
    </source>
</evidence>
<dbReference type="GO" id="GO:0042151">
    <property type="term" value="C:nematocyst"/>
    <property type="evidence" value="ECO:0007669"/>
    <property type="project" value="UniProtKB-SubCell"/>
</dbReference>
<reference evidence="6" key="1">
    <citation type="submission" date="2018-11" db="EMBL/GenBank/DDBJ databases">
        <authorList>
            <person name="Alioto T."/>
            <person name="Alioto T."/>
        </authorList>
    </citation>
    <scope>NUCLEOTIDE SEQUENCE</scope>
</reference>
<evidence type="ECO:0000256" key="4">
    <source>
        <dbReference type="ARBA" id="ARBA00023298"/>
    </source>
</evidence>
<dbReference type="AlphaFoldDB" id="A0A8B6FJI7"/>
<keyword evidence="4" id="KW-0472">Membrane</keyword>
<evidence type="ECO:0000313" key="6">
    <source>
        <dbReference type="EMBL" id="VDI49572.1"/>
    </source>
</evidence>
<dbReference type="Gene3D" id="2.60.270.20">
    <property type="entry name" value="Cytolysin/lectin"/>
    <property type="match status" value="1"/>
</dbReference>
<sequence>MCAKFGENVCRALPEFYAFTGCDSVSALSGKGKSEAFGVLTRSLKFSEGLSRLGETFEERDEDDEGFDIACLNLRTIKWFAQLYRTISSKNIELDTTPSVEYLLQTTDSSIACGIEFKNLTKFILRKPSCKVVNGLIPNPPKSMSSWGNSFMMAHKTPRSINGTSGVVSWEIENKDIRVAVMWSIPSPFWINKNTLAVCFLKEVDEHVFDSMYNCTWNNGQYISRAEYSSDCSCISCIEENLEIIGIMGNSKKTVICIELKENERQ</sequence>
<keyword evidence="3" id="KW-1052">Target cell membrane</keyword>
<evidence type="ECO:0000256" key="1">
    <source>
        <dbReference type="ARBA" id="ARBA00004175"/>
    </source>
</evidence>
<organism evidence="6 7">
    <name type="scientific">Mytilus galloprovincialis</name>
    <name type="common">Mediterranean mussel</name>
    <dbReference type="NCBI Taxonomy" id="29158"/>
    <lineage>
        <taxon>Eukaryota</taxon>
        <taxon>Metazoa</taxon>
        <taxon>Spiralia</taxon>
        <taxon>Lophotrochozoa</taxon>
        <taxon>Mollusca</taxon>
        <taxon>Bivalvia</taxon>
        <taxon>Autobranchia</taxon>
        <taxon>Pteriomorphia</taxon>
        <taxon>Mytilida</taxon>
        <taxon>Mytiloidea</taxon>
        <taxon>Mytilidae</taxon>
        <taxon>Mytilinae</taxon>
        <taxon>Mytilus</taxon>
    </lineage>
</organism>
<protein>
    <submittedName>
        <fullName evidence="6">Uncharacterized protein</fullName>
    </submittedName>
</protein>
<dbReference type="InterPro" id="IPR050677">
    <property type="entry name" value="Actinoporin_PFT"/>
</dbReference>